<reference evidence="1 2" key="1">
    <citation type="submission" date="2016-07" db="EMBL/GenBank/DDBJ databases">
        <title>Pervasive Adenine N6-methylation of Active Genes in Fungi.</title>
        <authorList>
            <consortium name="DOE Joint Genome Institute"/>
            <person name="Mondo S.J."/>
            <person name="Dannebaum R.O."/>
            <person name="Kuo R.C."/>
            <person name="Labutti K."/>
            <person name="Haridas S."/>
            <person name="Kuo A."/>
            <person name="Salamov A."/>
            <person name="Ahrendt S.R."/>
            <person name="Lipzen A."/>
            <person name="Sullivan W."/>
            <person name="Andreopoulos W.B."/>
            <person name="Clum A."/>
            <person name="Lindquist E."/>
            <person name="Daum C."/>
            <person name="Ramamoorthy G.K."/>
            <person name="Gryganskyi A."/>
            <person name="Culley D."/>
            <person name="Magnuson J.K."/>
            <person name="James T.Y."/>
            <person name="O'Malley M.A."/>
            <person name="Stajich J.E."/>
            <person name="Spatafora J.W."/>
            <person name="Visel A."/>
            <person name="Grigoriev I.V."/>
        </authorList>
    </citation>
    <scope>NUCLEOTIDE SEQUENCE [LARGE SCALE GENOMIC DNA]</scope>
    <source>
        <strain evidence="1 2">PL171</strain>
    </source>
</reference>
<organism evidence="1 2">
    <name type="scientific">Catenaria anguillulae PL171</name>
    <dbReference type="NCBI Taxonomy" id="765915"/>
    <lineage>
        <taxon>Eukaryota</taxon>
        <taxon>Fungi</taxon>
        <taxon>Fungi incertae sedis</taxon>
        <taxon>Blastocladiomycota</taxon>
        <taxon>Blastocladiomycetes</taxon>
        <taxon>Blastocladiales</taxon>
        <taxon>Catenariaceae</taxon>
        <taxon>Catenaria</taxon>
    </lineage>
</organism>
<proteinExistence type="predicted"/>
<protein>
    <submittedName>
        <fullName evidence="1">Uncharacterized protein</fullName>
    </submittedName>
</protein>
<accession>A0A1Y2I2P7</accession>
<dbReference type="AlphaFoldDB" id="A0A1Y2I2P7"/>
<keyword evidence="2" id="KW-1185">Reference proteome</keyword>
<name>A0A1Y2I2P7_9FUNG</name>
<dbReference type="Proteomes" id="UP000193411">
    <property type="component" value="Unassembled WGS sequence"/>
</dbReference>
<comment type="caution">
    <text evidence="1">The sequence shown here is derived from an EMBL/GenBank/DDBJ whole genome shotgun (WGS) entry which is preliminary data.</text>
</comment>
<dbReference type="EMBL" id="MCFL01000003">
    <property type="protein sequence ID" value="ORZ40494.1"/>
    <property type="molecule type" value="Genomic_DNA"/>
</dbReference>
<evidence type="ECO:0000313" key="1">
    <source>
        <dbReference type="EMBL" id="ORZ40494.1"/>
    </source>
</evidence>
<evidence type="ECO:0000313" key="2">
    <source>
        <dbReference type="Proteomes" id="UP000193411"/>
    </source>
</evidence>
<sequence length="71" mass="7220">MPLACMVLGRALTASTDSLPAVNFVTRTPPVKSAGPGLGERAANPGGVAEVSAVDVWRTGQLMFTCDLCGS</sequence>
<gene>
    <name evidence="1" type="ORF">BCR44DRAFT_1425186</name>
</gene>